<comment type="caution">
    <text evidence="2">The sequence shown here is derived from an EMBL/GenBank/DDBJ whole genome shotgun (WGS) entry which is preliminary data.</text>
</comment>
<evidence type="ECO:0000256" key="1">
    <source>
        <dbReference type="SAM" id="MobiDB-lite"/>
    </source>
</evidence>
<dbReference type="SUPFAM" id="SSF58104">
    <property type="entry name" value="Methyl-accepting chemotaxis protein (MCP) signaling domain"/>
    <property type="match status" value="1"/>
</dbReference>
<feature type="compositionally biased region" description="Low complexity" evidence="1">
    <location>
        <begin position="192"/>
        <end position="217"/>
    </location>
</feature>
<protein>
    <submittedName>
        <fullName evidence="2">Uncharacterized protein</fullName>
    </submittedName>
</protein>
<feature type="non-terminal residue" evidence="2">
    <location>
        <position position="1"/>
    </location>
</feature>
<organism evidence="2 3">
    <name type="scientific">Prorocentrum cordatum</name>
    <dbReference type="NCBI Taxonomy" id="2364126"/>
    <lineage>
        <taxon>Eukaryota</taxon>
        <taxon>Sar</taxon>
        <taxon>Alveolata</taxon>
        <taxon>Dinophyceae</taxon>
        <taxon>Prorocentrales</taxon>
        <taxon>Prorocentraceae</taxon>
        <taxon>Prorocentrum</taxon>
    </lineage>
</organism>
<keyword evidence="3" id="KW-1185">Reference proteome</keyword>
<reference evidence="2" key="1">
    <citation type="submission" date="2023-10" db="EMBL/GenBank/DDBJ databases">
        <authorList>
            <person name="Chen Y."/>
            <person name="Shah S."/>
            <person name="Dougan E. K."/>
            <person name="Thang M."/>
            <person name="Chan C."/>
        </authorList>
    </citation>
    <scope>NUCLEOTIDE SEQUENCE [LARGE SCALE GENOMIC DNA]</scope>
</reference>
<evidence type="ECO:0000313" key="2">
    <source>
        <dbReference type="EMBL" id="CAK0805374.1"/>
    </source>
</evidence>
<evidence type="ECO:0000313" key="3">
    <source>
        <dbReference type="Proteomes" id="UP001189429"/>
    </source>
</evidence>
<feature type="compositionally biased region" description="Pro residues" evidence="1">
    <location>
        <begin position="218"/>
        <end position="229"/>
    </location>
</feature>
<name>A0ABN9QH87_9DINO</name>
<proteinExistence type="predicted"/>
<feature type="region of interest" description="Disordered" evidence="1">
    <location>
        <begin position="192"/>
        <end position="263"/>
    </location>
</feature>
<sequence length="263" mass="28078">HGRGFKCGLCGYRLEWTPREQEGGAPAERPESAAQAARRAAATAEKTIQMLQEKEGFVDGAATLNAVNGISAMMTSLSHHLQNLPEGLQLLANIQPVVEQMQQLVASNQIGSNSQLEEGLKQVYQSVVHVQRMLGVFENFGESIDSIADQLTAMQLETTSMHQAVDHMLNLLVQVASSVTAMAHAMNQHAMASSSSGSGWQSGDPWTPTAPAWTAPLAQPPAKMPPAKPFPAQATEICSIPEGSEEEDTTSSTTTSVGTWDLV</sequence>
<dbReference type="Proteomes" id="UP001189429">
    <property type="component" value="Unassembled WGS sequence"/>
</dbReference>
<gene>
    <name evidence="2" type="ORF">PCOR1329_LOCUS11891</name>
</gene>
<dbReference type="EMBL" id="CAUYUJ010003444">
    <property type="protein sequence ID" value="CAK0805374.1"/>
    <property type="molecule type" value="Genomic_DNA"/>
</dbReference>
<feature type="compositionally biased region" description="Low complexity" evidence="1">
    <location>
        <begin position="250"/>
        <end position="263"/>
    </location>
</feature>
<accession>A0ABN9QH87</accession>